<evidence type="ECO:0000256" key="1">
    <source>
        <dbReference type="SAM" id="MobiDB-lite"/>
    </source>
</evidence>
<protein>
    <submittedName>
        <fullName evidence="2">Uncharacterized protein</fullName>
    </submittedName>
</protein>
<dbReference type="AlphaFoldDB" id="Q6Z8M6"/>
<dbReference type="EMBL" id="AP004765">
    <property type="protein sequence ID" value="BAD10075.1"/>
    <property type="molecule type" value="Genomic_DNA"/>
</dbReference>
<feature type="region of interest" description="Disordered" evidence="1">
    <location>
        <begin position="1"/>
        <end position="55"/>
    </location>
</feature>
<proteinExistence type="predicted"/>
<sequence length="55" mass="6087">MLDEDHVNTSTLVPHQRNRPLKLPTQGYLGLRPDLRKEAAQPTQIGSHLQGESAA</sequence>
<dbReference type="Proteomes" id="UP000000763">
    <property type="component" value="Chromosome 8"/>
</dbReference>
<gene>
    <name evidence="2" type="primary">P0711H09.30</name>
</gene>
<name>Q6Z8M6_ORYSJ</name>
<evidence type="ECO:0000313" key="2">
    <source>
        <dbReference type="EMBL" id="BAD10075.1"/>
    </source>
</evidence>
<reference evidence="3" key="1">
    <citation type="journal article" date="2005" name="Nature">
        <title>The map-based sequence of the rice genome.</title>
        <authorList>
            <consortium name="International rice genome sequencing project (IRGSP)"/>
            <person name="Matsumoto T."/>
            <person name="Wu J."/>
            <person name="Kanamori H."/>
            <person name="Katayose Y."/>
            <person name="Fujisawa M."/>
            <person name="Namiki N."/>
            <person name="Mizuno H."/>
            <person name="Yamamoto K."/>
            <person name="Antonio B.A."/>
            <person name="Baba T."/>
            <person name="Sakata K."/>
            <person name="Nagamura Y."/>
            <person name="Aoki H."/>
            <person name="Arikawa K."/>
            <person name="Arita K."/>
            <person name="Bito T."/>
            <person name="Chiden Y."/>
            <person name="Fujitsuka N."/>
            <person name="Fukunaka R."/>
            <person name="Hamada M."/>
            <person name="Harada C."/>
            <person name="Hayashi A."/>
            <person name="Hijishita S."/>
            <person name="Honda M."/>
            <person name="Hosokawa S."/>
            <person name="Ichikawa Y."/>
            <person name="Idonuma A."/>
            <person name="Iijima M."/>
            <person name="Ikeda M."/>
            <person name="Ikeno M."/>
            <person name="Ito K."/>
            <person name="Ito S."/>
            <person name="Ito T."/>
            <person name="Ito Y."/>
            <person name="Ito Y."/>
            <person name="Iwabuchi A."/>
            <person name="Kamiya K."/>
            <person name="Karasawa W."/>
            <person name="Kurita K."/>
            <person name="Katagiri S."/>
            <person name="Kikuta A."/>
            <person name="Kobayashi H."/>
            <person name="Kobayashi N."/>
            <person name="Machita K."/>
            <person name="Maehara T."/>
            <person name="Masukawa M."/>
            <person name="Mizubayashi T."/>
            <person name="Mukai Y."/>
            <person name="Nagasaki H."/>
            <person name="Nagata Y."/>
            <person name="Naito S."/>
            <person name="Nakashima M."/>
            <person name="Nakama Y."/>
            <person name="Nakamichi Y."/>
            <person name="Nakamura M."/>
            <person name="Meguro A."/>
            <person name="Negishi M."/>
            <person name="Ohta I."/>
            <person name="Ohta T."/>
            <person name="Okamoto M."/>
            <person name="Ono N."/>
            <person name="Saji S."/>
            <person name="Sakaguchi M."/>
            <person name="Sakai K."/>
            <person name="Shibata M."/>
            <person name="Shimokawa T."/>
            <person name="Song J."/>
            <person name="Takazaki Y."/>
            <person name="Terasawa K."/>
            <person name="Tsugane M."/>
            <person name="Tsuji K."/>
            <person name="Ueda S."/>
            <person name="Waki K."/>
            <person name="Yamagata H."/>
            <person name="Yamamoto M."/>
            <person name="Yamamoto S."/>
            <person name="Yamane H."/>
            <person name="Yoshiki S."/>
            <person name="Yoshihara R."/>
            <person name="Yukawa K."/>
            <person name="Zhong H."/>
            <person name="Yano M."/>
            <person name="Yuan Q."/>
            <person name="Ouyang S."/>
            <person name="Liu J."/>
            <person name="Jones K.M."/>
            <person name="Gansberger K."/>
            <person name="Moffat K."/>
            <person name="Hill J."/>
            <person name="Bera J."/>
            <person name="Fadrosh D."/>
            <person name="Jin S."/>
            <person name="Johri S."/>
            <person name="Kim M."/>
            <person name="Overton L."/>
            <person name="Reardon M."/>
            <person name="Tsitrin T."/>
            <person name="Vuong H."/>
            <person name="Weaver B."/>
            <person name="Ciecko A."/>
            <person name="Tallon L."/>
            <person name="Jackson J."/>
            <person name="Pai G."/>
            <person name="Aken S.V."/>
            <person name="Utterback T."/>
            <person name="Reidmuller S."/>
            <person name="Feldblyum T."/>
            <person name="Hsiao J."/>
            <person name="Zismann V."/>
            <person name="Iobst S."/>
            <person name="de Vazeille A.R."/>
            <person name="Buell C.R."/>
            <person name="Ying K."/>
            <person name="Li Y."/>
            <person name="Lu T."/>
            <person name="Huang Y."/>
            <person name="Zhao Q."/>
            <person name="Feng Q."/>
            <person name="Zhang L."/>
            <person name="Zhu J."/>
            <person name="Weng Q."/>
            <person name="Mu J."/>
            <person name="Lu Y."/>
            <person name="Fan D."/>
            <person name="Liu Y."/>
            <person name="Guan J."/>
            <person name="Zhang Y."/>
            <person name="Yu S."/>
            <person name="Liu X."/>
            <person name="Zhang Y."/>
            <person name="Hong G."/>
            <person name="Han B."/>
            <person name="Choisne N."/>
            <person name="Demange N."/>
            <person name="Orjeda G."/>
            <person name="Samain S."/>
            <person name="Cattolico L."/>
            <person name="Pelletier E."/>
            <person name="Couloux A."/>
            <person name="Segurens B."/>
            <person name="Wincker P."/>
            <person name="D'Hont A."/>
            <person name="Scarpelli C."/>
            <person name="Weissenbach J."/>
            <person name="Salanoubat M."/>
            <person name="Quetier F."/>
            <person name="Yu Y."/>
            <person name="Kim H.R."/>
            <person name="Rambo T."/>
            <person name="Currie J."/>
            <person name="Collura K."/>
            <person name="Luo M."/>
            <person name="Yang T."/>
            <person name="Ammiraju J.S.S."/>
            <person name="Engler F."/>
            <person name="Soderlund C."/>
            <person name="Wing R.A."/>
            <person name="Palmer L.E."/>
            <person name="de la Bastide M."/>
            <person name="Spiegel L."/>
            <person name="Nascimento L."/>
            <person name="Zutavern T."/>
            <person name="O'Shaughnessy A."/>
            <person name="Dike S."/>
            <person name="Dedhia N."/>
            <person name="Preston R."/>
            <person name="Balija V."/>
            <person name="McCombie W.R."/>
            <person name="Chow T."/>
            <person name="Chen H."/>
            <person name="Chung M."/>
            <person name="Chen C."/>
            <person name="Shaw J."/>
            <person name="Wu H."/>
            <person name="Hsiao K."/>
            <person name="Chao Y."/>
            <person name="Chu M."/>
            <person name="Cheng C."/>
            <person name="Hour A."/>
            <person name="Lee P."/>
            <person name="Lin S."/>
            <person name="Lin Y."/>
            <person name="Liou J."/>
            <person name="Liu S."/>
            <person name="Hsing Y."/>
            <person name="Raghuvanshi S."/>
            <person name="Mohanty A."/>
            <person name="Bharti A.K."/>
            <person name="Gaur A."/>
            <person name="Gupta V."/>
            <person name="Kumar D."/>
            <person name="Ravi V."/>
            <person name="Vij S."/>
            <person name="Kapur A."/>
            <person name="Khurana P."/>
            <person name="Khurana P."/>
            <person name="Khurana J.P."/>
            <person name="Tyagi A.K."/>
            <person name="Gaikwad K."/>
            <person name="Singh A."/>
            <person name="Dalal V."/>
            <person name="Srivastava S."/>
            <person name="Dixit A."/>
            <person name="Pal A.K."/>
            <person name="Ghazi I.A."/>
            <person name="Yadav M."/>
            <person name="Pandit A."/>
            <person name="Bhargava A."/>
            <person name="Sureshbabu K."/>
            <person name="Batra K."/>
            <person name="Sharma T.R."/>
            <person name="Mohapatra T."/>
            <person name="Singh N.K."/>
            <person name="Messing J."/>
            <person name="Nelson A.B."/>
            <person name="Fuks G."/>
            <person name="Kavchok S."/>
            <person name="Keizer G."/>
            <person name="Linton E."/>
            <person name="Llaca V."/>
            <person name="Song R."/>
            <person name="Tanyolac B."/>
            <person name="Young S."/>
            <person name="Ho-Il K."/>
            <person name="Hahn J.H."/>
            <person name="Sangsakoo G."/>
            <person name="Vanavichit A."/>
            <person name="de Mattos Luiz.A.T."/>
            <person name="Zimmer P.D."/>
            <person name="Malone G."/>
            <person name="Dellagostin O."/>
            <person name="de Oliveira A.C."/>
            <person name="Bevan M."/>
            <person name="Bancroft I."/>
            <person name="Minx P."/>
            <person name="Cordum H."/>
            <person name="Wilson R."/>
            <person name="Cheng Z."/>
            <person name="Jin W."/>
            <person name="Jiang J."/>
            <person name="Leong S.A."/>
            <person name="Iwama H."/>
            <person name="Gojobori T."/>
            <person name="Itoh T."/>
            <person name="Niimura Y."/>
            <person name="Fujii Y."/>
            <person name="Habara T."/>
            <person name="Sakai H."/>
            <person name="Sato Y."/>
            <person name="Wilson G."/>
            <person name="Kumar K."/>
            <person name="McCouch S."/>
            <person name="Juretic N."/>
            <person name="Hoen D."/>
            <person name="Wright S."/>
            <person name="Bruskiewich R."/>
            <person name="Bureau T."/>
            <person name="Miyao A."/>
            <person name="Hirochika H."/>
            <person name="Nishikawa T."/>
            <person name="Kadowaki K."/>
            <person name="Sugiura M."/>
            <person name="Burr B."/>
            <person name="Sasaki T."/>
        </authorList>
    </citation>
    <scope>NUCLEOTIDE SEQUENCE [LARGE SCALE GENOMIC DNA]</scope>
    <source>
        <strain evidence="3">cv. Nipponbare</strain>
    </source>
</reference>
<organism evidence="2 3">
    <name type="scientific">Oryza sativa subsp. japonica</name>
    <name type="common">Rice</name>
    <dbReference type="NCBI Taxonomy" id="39947"/>
    <lineage>
        <taxon>Eukaryota</taxon>
        <taxon>Viridiplantae</taxon>
        <taxon>Streptophyta</taxon>
        <taxon>Embryophyta</taxon>
        <taxon>Tracheophyta</taxon>
        <taxon>Spermatophyta</taxon>
        <taxon>Magnoliopsida</taxon>
        <taxon>Liliopsida</taxon>
        <taxon>Poales</taxon>
        <taxon>Poaceae</taxon>
        <taxon>BOP clade</taxon>
        <taxon>Oryzoideae</taxon>
        <taxon>Oryzeae</taxon>
        <taxon>Oryzinae</taxon>
        <taxon>Oryza</taxon>
        <taxon>Oryza sativa</taxon>
    </lineage>
</organism>
<evidence type="ECO:0000313" key="3">
    <source>
        <dbReference type="Proteomes" id="UP000000763"/>
    </source>
</evidence>
<accession>Q6Z8M6</accession>
<reference evidence="3" key="2">
    <citation type="journal article" date="2008" name="Nucleic Acids Res.">
        <title>The rice annotation project database (RAP-DB): 2008 update.</title>
        <authorList>
            <consortium name="The rice annotation project (RAP)"/>
        </authorList>
    </citation>
    <scope>GENOME REANNOTATION</scope>
    <source>
        <strain evidence="3">cv. Nipponbare</strain>
    </source>
</reference>